<dbReference type="SUPFAM" id="SSF55874">
    <property type="entry name" value="ATPase domain of HSP90 chaperone/DNA topoisomerase II/histidine kinase"/>
    <property type="match status" value="1"/>
</dbReference>
<gene>
    <name evidence="9" type="ORF">C5O19_22790</name>
</gene>
<keyword evidence="4" id="KW-0547">Nucleotide-binding</keyword>
<accession>A0A2S7IH06</accession>
<sequence length="391" mass="44450">MESLAAYLIAQRRVLLEQWQAWCDANLFSSRNDSHTVFQNRIPELLDRLLEQPIARDTYKIAAQHGSQRYQQGYSLGGLLREMAYIRKATGCTIRAYGQRYATPVDDVYEQTSTFWEEVTGAVVEQFTAKQTETQQQQTQAVQQTLNRLYQLEQERHELMRITTHDLRGSLGMVEGAAALISQPDLTPEQRQQILQILHRNLENVHGLVEDITDLARLKTLKEIPETFDVAALLQHIIEKTKPQALARGLTLLANGAEYLSVMNDAHQTERLIQTLLVYLIRQTPEGSQRAGKIMVSWDTRNDSVWVVTIQDTNPVQPLKVAQLQRLSQELTQQENKGTKQNLSENLSLFLIKHLSQSIGASLYVEPLADGSIRYEIHFTGIISSIVEMTA</sequence>
<dbReference type="InterPro" id="IPR036097">
    <property type="entry name" value="HisK_dim/P_sf"/>
</dbReference>
<dbReference type="InterPro" id="IPR050351">
    <property type="entry name" value="BphY/WalK/GraS-like"/>
</dbReference>
<comment type="caution">
    <text evidence="9">The sequence shown here is derived from an EMBL/GenBank/DDBJ whole genome shotgun (WGS) entry which is preliminary data.</text>
</comment>
<proteinExistence type="predicted"/>
<dbReference type="PANTHER" id="PTHR42878">
    <property type="entry name" value="TWO-COMPONENT HISTIDINE KINASE"/>
    <property type="match status" value="1"/>
</dbReference>
<keyword evidence="3" id="KW-0808">Transferase</keyword>
<dbReference type="InterPro" id="IPR005467">
    <property type="entry name" value="His_kinase_dom"/>
</dbReference>
<dbReference type="GO" id="GO:0005524">
    <property type="term" value="F:ATP binding"/>
    <property type="evidence" value="ECO:0007669"/>
    <property type="project" value="UniProtKB-KW"/>
</dbReference>
<dbReference type="GO" id="GO:0007234">
    <property type="term" value="P:osmosensory signaling via phosphorelay pathway"/>
    <property type="evidence" value="ECO:0007669"/>
    <property type="project" value="TreeGrafter"/>
</dbReference>
<dbReference type="PANTHER" id="PTHR42878:SF7">
    <property type="entry name" value="SENSOR HISTIDINE KINASE GLRK"/>
    <property type="match status" value="1"/>
</dbReference>
<dbReference type="CDD" id="cd00082">
    <property type="entry name" value="HisKA"/>
    <property type="match status" value="1"/>
</dbReference>
<keyword evidence="5" id="KW-0418">Kinase</keyword>
<dbReference type="EC" id="2.7.13.3" evidence="2"/>
<dbReference type="Proteomes" id="UP000239590">
    <property type="component" value="Unassembled WGS sequence"/>
</dbReference>
<keyword evidence="10" id="KW-1185">Reference proteome</keyword>
<evidence type="ECO:0000256" key="4">
    <source>
        <dbReference type="ARBA" id="ARBA00022741"/>
    </source>
</evidence>
<dbReference type="GO" id="GO:0000156">
    <property type="term" value="F:phosphorelay response regulator activity"/>
    <property type="evidence" value="ECO:0007669"/>
    <property type="project" value="TreeGrafter"/>
</dbReference>
<keyword evidence="6" id="KW-0067">ATP-binding</keyword>
<dbReference type="Gene3D" id="1.10.287.130">
    <property type="match status" value="1"/>
</dbReference>
<evidence type="ECO:0000256" key="2">
    <source>
        <dbReference type="ARBA" id="ARBA00012438"/>
    </source>
</evidence>
<dbReference type="GO" id="GO:0030295">
    <property type="term" value="F:protein kinase activator activity"/>
    <property type="evidence" value="ECO:0007669"/>
    <property type="project" value="TreeGrafter"/>
</dbReference>
<evidence type="ECO:0000256" key="5">
    <source>
        <dbReference type="ARBA" id="ARBA00022777"/>
    </source>
</evidence>
<dbReference type="GO" id="GO:0000155">
    <property type="term" value="F:phosphorelay sensor kinase activity"/>
    <property type="evidence" value="ECO:0007669"/>
    <property type="project" value="InterPro"/>
</dbReference>
<comment type="catalytic activity">
    <reaction evidence="1">
        <text>ATP + protein L-histidine = ADP + protein N-phospho-L-histidine.</text>
        <dbReference type="EC" id="2.7.13.3"/>
    </reaction>
</comment>
<dbReference type="InterPro" id="IPR036890">
    <property type="entry name" value="HATPase_C_sf"/>
</dbReference>
<dbReference type="EMBL" id="PTRA01000006">
    <property type="protein sequence ID" value="PQA54573.1"/>
    <property type="molecule type" value="Genomic_DNA"/>
</dbReference>
<dbReference type="InterPro" id="IPR003661">
    <property type="entry name" value="HisK_dim/P_dom"/>
</dbReference>
<dbReference type="AlphaFoldDB" id="A0A2S7IH06"/>
<protein>
    <recommendedName>
        <fullName evidence="2">histidine kinase</fullName>
        <ecNumber evidence="2">2.7.13.3</ecNumber>
    </recommendedName>
</protein>
<evidence type="ECO:0000256" key="1">
    <source>
        <dbReference type="ARBA" id="ARBA00000085"/>
    </source>
</evidence>
<name>A0A2S7IH06_9BACT</name>
<feature type="domain" description="Histidine kinase" evidence="8">
    <location>
        <begin position="162"/>
        <end position="383"/>
    </location>
</feature>
<dbReference type="SMART" id="SM00388">
    <property type="entry name" value="HisKA"/>
    <property type="match status" value="1"/>
</dbReference>
<dbReference type="PROSITE" id="PS50109">
    <property type="entry name" value="HIS_KIN"/>
    <property type="match status" value="1"/>
</dbReference>
<keyword evidence="7" id="KW-0902">Two-component regulatory system</keyword>
<organism evidence="9 10">
    <name type="scientific">Siphonobacter curvatus</name>
    <dbReference type="NCBI Taxonomy" id="2094562"/>
    <lineage>
        <taxon>Bacteria</taxon>
        <taxon>Pseudomonadati</taxon>
        <taxon>Bacteroidota</taxon>
        <taxon>Cytophagia</taxon>
        <taxon>Cytophagales</taxon>
        <taxon>Cytophagaceae</taxon>
        <taxon>Siphonobacter</taxon>
    </lineage>
</organism>
<evidence type="ECO:0000259" key="8">
    <source>
        <dbReference type="PROSITE" id="PS50109"/>
    </source>
</evidence>
<evidence type="ECO:0000313" key="9">
    <source>
        <dbReference type="EMBL" id="PQA54573.1"/>
    </source>
</evidence>
<reference evidence="10" key="1">
    <citation type="submission" date="2018-02" db="EMBL/GenBank/DDBJ databases">
        <title>Genome sequencing of Solimonas sp. HR-BB.</title>
        <authorList>
            <person name="Lee Y."/>
            <person name="Jeon C.O."/>
        </authorList>
    </citation>
    <scope>NUCLEOTIDE SEQUENCE [LARGE SCALE GENOMIC DNA]</scope>
    <source>
        <strain evidence="10">HR-U</strain>
    </source>
</reference>
<dbReference type="SUPFAM" id="SSF47384">
    <property type="entry name" value="Homodimeric domain of signal transducing histidine kinase"/>
    <property type="match status" value="1"/>
</dbReference>
<evidence type="ECO:0000256" key="3">
    <source>
        <dbReference type="ARBA" id="ARBA00022679"/>
    </source>
</evidence>
<evidence type="ECO:0000256" key="7">
    <source>
        <dbReference type="ARBA" id="ARBA00023012"/>
    </source>
</evidence>
<evidence type="ECO:0000313" key="10">
    <source>
        <dbReference type="Proteomes" id="UP000239590"/>
    </source>
</evidence>
<evidence type="ECO:0000256" key="6">
    <source>
        <dbReference type="ARBA" id="ARBA00022840"/>
    </source>
</evidence>
<dbReference type="Gene3D" id="3.30.565.10">
    <property type="entry name" value="Histidine kinase-like ATPase, C-terminal domain"/>
    <property type="match status" value="1"/>
</dbReference>